<dbReference type="Gene3D" id="1.25.40.10">
    <property type="entry name" value="Tetratricopeptide repeat domain"/>
    <property type="match status" value="2"/>
</dbReference>
<sequence>MTQPTERDADDATTHGTEPTDTAATADDTTTTGVTRAAPPAGRSSRAARRRARVTSGRRLIGEGLVEIPVIAPLDPFSAMLSEPVVAESRRYCTKCRKPVGRAQANEPAPTDGVCAVCGTAFSFHPQLEPGELVAGQYEVQGCIAHGGVGWIYVAVDRNVDDRWVVLKGLLHAGDPEAQAVTIAERRFLAEVTHPSIVKILNFVEQPGSDGRPIGYIVMEYVGGTTLKDLLRTTSGRSAPRSAPRRMLPLDQTLGYILEVLPALSYLHSIGLIYNDLKPENIMLSEGQVKLIDLGAVAAIEDTGFIYGTPGFQAPEIIATGPTVATDIYTVGRTLASLTVNLPSKHGRLLDSLPDPADEPLFRQYPAYYRLLRRATNRDPTQRFSSIDELSTQLTALLREISSAQSGQPRPGLSQQFSPPRGSFGTDMAIRPTDVFVDGRPHDTHPDALALKQSLPVPLADPTDPGAGLLTAAMHATPRELLATLRVARERSAAAPHGRLEGSLELPLMEVRAHLDLGDTQHAADLLDALAEKHRHGWRISWYRGLCDLLRGEFEAAFLRFDSVLSALPGESAPKLALAGTAELILDRCDDESPATDSGGACAQWRAIAERYYRTVWLTDHSLVSAAFGLARQLEARHDRPAAVHILDQVPSSSRHFGEARLTTVLVLVGGRPVAEISESDLREAADRIQRFPETEPRAIQMHALVLGVAVDWLESGRSAAPEPILGAEFTALGLRAGAEEALRTLARNTATRTHRYTLVDLANTIRPKTWM</sequence>
<dbReference type="Pfam" id="PF00069">
    <property type="entry name" value="Pkinase"/>
    <property type="match status" value="1"/>
</dbReference>
<dbReference type="SMART" id="SM00220">
    <property type="entry name" value="S_TKc"/>
    <property type="match status" value="1"/>
</dbReference>
<accession>A0ABW9G0Y7</accession>
<dbReference type="Gene3D" id="1.10.510.10">
    <property type="entry name" value="Transferase(Phosphotransferase) domain 1"/>
    <property type="match status" value="1"/>
</dbReference>
<keyword evidence="6" id="KW-0418">Kinase</keyword>
<comment type="catalytic activity">
    <reaction evidence="9">
        <text>L-seryl-[protein] + ATP = O-phospho-L-seryl-[protein] + ADP + H(+)</text>
        <dbReference type="Rhea" id="RHEA:17989"/>
        <dbReference type="Rhea" id="RHEA-COMP:9863"/>
        <dbReference type="Rhea" id="RHEA-COMP:11604"/>
        <dbReference type="ChEBI" id="CHEBI:15378"/>
        <dbReference type="ChEBI" id="CHEBI:29999"/>
        <dbReference type="ChEBI" id="CHEBI:30616"/>
        <dbReference type="ChEBI" id="CHEBI:83421"/>
        <dbReference type="ChEBI" id="CHEBI:456216"/>
        <dbReference type="EC" id="2.7.11.1"/>
    </reaction>
</comment>
<evidence type="ECO:0000256" key="4">
    <source>
        <dbReference type="ARBA" id="ARBA00022679"/>
    </source>
</evidence>
<keyword evidence="3" id="KW-0723">Serine/threonine-protein kinase</keyword>
<dbReference type="RefSeq" id="WP_348605263.1">
    <property type="nucleotide sequence ID" value="NZ_CP157276.1"/>
</dbReference>
<dbReference type="InterPro" id="IPR031636">
    <property type="entry name" value="PknG_TPR"/>
</dbReference>
<protein>
    <recommendedName>
        <fullName evidence="2">Serine/threonine-protein kinase PknG</fullName>
        <ecNumber evidence="1">2.7.11.1</ecNumber>
    </recommendedName>
</protein>
<comment type="catalytic activity">
    <reaction evidence="8">
        <text>L-threonyl-[protein] + ATP = O-phospho-L-threonyl-[protein] + ADP + H(+)</text>
        <dbReference type="Rhea" id="RHEA:46608"/>
        <dbReference type="Rhea" id="RHEA-COMP:11060"/>
        <dbReference type="Rhea" id="RHEA-COMP:11605"/>
        <dbReference type="ChEBI" id="CHEBI:15378"/>
        <dbReference type="ChEBI" id="CHEBI:30013"/>
        <dbReference type="ChEBI" id="CHEBI:30616"/>
        <dbReference type="ChEBI" id="CHEBI:61977"/>
        <dbReference type="ChEBI" id="CHEBI:456216"/>
        <dbReference type="EC" id="2.7.11.1"/>
    </reaction>
</comment>
<gene>
    <name evidence="12" type="ORF">ABEU19_004814</name>
</gene>
<dbReference type="PANTHER" id="PTHR24363">
    <property type="entry name" value="SERINE/THREONINE PROTEIN KINASE"/>
    <property type="match status" value="1"/>
</dbReference>
<feature type="region of interest" description="Disordered" evidence="10">
    <location>
        <begin position="403"/>
        <end position="425"/>
    </location>
</feature>
<feature type="compositionally biased region" description="Basic and acidic residues" evidence="10">
    <location>
        <begin position="1"/>
        <end position="13"/>
    </location>
</feature>
<dbReference type="PROSITE" id="PS50011">
    <property type="entry name" value="PROTEIN_KINASE_DOM"/>
    <property type="match status" value="1"/>
</dbReference>
<dbReference type="EC" id="2.7.11.1" evidence="1"/>
<keyword evidence="4" id="KW-0808">Transferase</keyword>
<dbReference type="SUPFAM" id="SSF56112">
    <property type="entry name" value="Protein kinase-like (PK-like)"/>
    <property type="match status" value="1"/>
</dbReference>
<proteinExistence type="predicted"/>
<dbReference type="PANTHER" id="PTHR24363:SF0">
    <property type="entry name" value="SERINE_THREONINE KINASE LIKE DOMAIN CONTAINING 1"/>
    <property type="match status" value="1"/>
</dbReference>
<dbReference type="PROSITE" id="PS00108">
    <property type="entry name" value="PROTEIN_KINASE_ST"/>
    <property type="match status" value="1"/>
</dbReference>
<evidence type="ECO:0000313" key="13">
    <source>
        <dbReference type="Proteomes" id="UP001629744"/>
    </source>
</evidence>
<evidence type="ECO:0000256" key="1">
    <source>
        <dbReference type="ARBA" id="ARBA00012513"/>
    </source>
</evidence>
<feature type="compositionally biased region" description="Low complexity" evidence="10">
    <location>
        <begin position="16"/>
        <end position="45"/>
    </location>
</feature>
<evidence type="ECO:0000256" key="3">
    <source>
        <dbReference type="ARBA" id="ARBA00022527"/>
    </source>
</evidence>
<evidence type="ECO:0000256" key="8">
    <source>
        <dbReference type="ARBA" id="ARBA00047899"/>
    </source>
</evidence>
<dbReference type="InterPro" id="IPR000719">
    <property type="entry name" value="Prot_kinase_dom"/>
</dbReference>
<evidence type="ECO:0000256" key="9">
    <source>
        <dbReference type="ARBA" id="ARBA00048679"/>
    </source>
</evidence>
<dbReference type="InterPro" id="IPR031634">
    <property type="entry name" value="PknG_rubred"/>
</dbReference>
<evidence type="ECO:0000256" key="2">
    <source>
        <dbReference type="ARBA" id="ARBA00014676"/>
    </source>
</evidence>
<reference evidence="12 13" key="1">
    <citation type="submission" date="2023-11" db="EMBL/GenBank/DDBJ databases">
        <authorList>
            <person name="Val-Calvo J."/>
            <person name="Scortti M."/>
            <person name="Vazquez-Boland J."/>
        </authorList>
    </citation>
    <scope>NUCLEOTIDE SEQUENCE [LARGE SCALE GENOMIC DNA]</scope>
    <source>
        <strain evidence="12 13">DSM 46662</strain>
    </source>
</reference>
<evidence type="ECO:0000256" key="5">
    <source>
        <dbReference type="ARBA" id="ARBA00022741"/>
    </source>
</evidence>
<dbReference type="Gene3D" id="3.30.200.20">
    <property type="entry name" value="Phosphorylase Kinase, domain 1"/>
    <property type="match status" value="1"/>
</dbReference>
<dbReference type="InterPro" id="IPR011990">
    <property type="entry name" value="TPR-like_helical_dom_sf"/>
</dbReference>
<organism evidence="12 13">
    <name type="scientific">Prescottella soli</name>
    <dbReference type="NCBI Taxonomy" id="1543852"/>
    <lineage>
        <taxon>Bacteria</taxon>
        <taxon>Bacillati</taxon>
        <taxon>Actinomycetota</taxon>
        <taxon>Actinomycetes</taxon>
        <taxon>Mycobacteriales</taxon>
        <taxon>Nocardiaceae</taxon>
        <taxon>Prescottella</taxon>
    </lineage>
</organism>
<name>A0ABW9G0Y7_9NOCA</name>
<evidence type="ECO:0000256" key="10">
    <source>
        <dbReference type="SAM" id="MobiDB-lite"/>
    </source>
</evidence>
<dbReference type="Pfam" id="PF16919">
    <property type="entry name" value="PknG_rubred"/>
    <property type="match status" value="1"/>
</dbReference>
<dbReference type="CDD" id="cd14014">
    <property type="entry name" value="STKc_PknB_like"/>
    <property type="match status" value="1"/>
</dbReference>
<evidence type="ECO:0000256" key="7">
    <source>
        <dbReference type="ARBA" id="ARBA00022840"/>
    </source>
</evidence>
<keyword evidence="13" id="KW-1185">Reference proteome</keyword>
<dbReference type="Pfam" id="PF16918">
    <property type="entry name" value="PknG_TPR"/>
    <property type="match status" value="1"/>
</dbReference>
<feature type="compositionally biased region" description="Polar residues" evidence="10">
    <location>
        <begin position="403"/>
        <end position="418"/>
    </location>
</feature>
<evidence type="ECO:0000313" key="12">
    <source>
        <dbReference type="EMBL" id="MFM1731253.1"/>
    </source>
</evidence>
<dbReference type="EMBL" id="JBDLNU010000007">
    <property type="protein sequence ID" value="MFM1731253.1"/>
    <property type="molecule type" value="Genomic_DNA"/>
</dbReference>
<dbReference type="InterPro" id="IPR008271">
    <property type="entry name" value="Ser/Thr_kinase_AS"/>
</dbReference>
<dbReference type="Proteomes" id="UP001629744">
    <property type="component" value="Unassembled WGS sequence"/>
</dbReference>
<feature type="domain" description="Protein kinase" evidence="11">
    <location>
        <begin position="138"/>
        <end position="424"/>
    </location>
</feature>
<evidence type="ECO:0000259" key="11">
    <source>
        <dbReference type="PROSITE" id="PS50011"/>
    </source>
</evidence>
<dbReference type="InterPro" id="IPR011009">
    <property type="entry name" value="Kinase-like_dom_sf"/>
</dbReference>
<keyword evidence="7" id="KW-0067">ATP-binding</keyword>
<comment type="caution">
    <text evidence="12">The sequence shown here is derived from an EMBL/GenBank/DDBJ whole genome shotgun (WGS) entry which is preliminary data.</text>
</comment>
<evidence type="ECO:0000256" key="6">
    <source>
        <dbReference type="ARBA" id="ARBA00022777"/>
    </source>
</evidence>
<keyword evidence="5" id="KW-0547">Nucleotide-binding</keyword>
<feature type="region of interest" description="Disordered" evidence="10">
    <location>
        <begin position="1"/>
        <end position="55"/>
    </location>
</feature>